<evidence type="ECO:0000313" key="5">
    <source>
        <dbReference type="EMBL" id="TVX99869.1"/>
    </source>
</evidence>
<feature type="active site" description="Nucleophile" evidence="1">
    <location>
        <position position="58"/>
    </location>
</feature>
<proteinExistence type="predicted"/>
<dbReference type="GO" id="GO:0004364">
    <property type="term" value="F:glutathione transferase activity"/>
    <property type="evidence" value="ECO:0007669"/>
    <property type="project" value="InterPro"/>
</dbReference>
<dbReference type="EMBL" id="VNJJ01000006">
    <property type="protein sequence ID" value="TVX99869.1"/>
    <property type="molecule type" value="Genomic_DNA"/>
</dbReference>
<feature type="binding site" evidence="2">
    <location>
        <position position="91"/>
    </location>
    <ligand>
        <name>glutathione</name>
        <dbReference type="ChEBI" id="CHEBI:57925"/>
    </ligand>
</feature>
<dbReference type="SUPFAM" id="SSF47616">
    <property type="entry name" value="GST C-terminal domain-like"/>
    <property type="match status" value="1"/>
</dbReference>
<dbReference type="InterPro" id="IPR047047">
    <property type="entry name" value="GST_Omega-like_C"/>
</dbReference>
<dbReference type="RefSeq" id="WP_144702254.1">
    <property type="nucleotide sequence ID" value="NZ_VNJJ01000006.1"/>
</dbReference>
<dbReference type="AlphaFoldDB" id="A0A559JJ27"/>
<dbReference type="GO" id="GO:0005737">
    <property type="term" value="C:cytoplasm"/>
    <property type="evidence" value="ECO:0007669"/>
    <property type="project" value="TreeGrafter"/>
</dbReference>
<dbReference type="PANTHER" id="PTHR32419:SF6">
    <property type="entry name" value="GLUTATHIONE S-TRANSFERASE OMEGA-LIKE 1-RELATED"/>
    <property type="match status" value="1"/>
</dbReference>
<organism evidence="5 6">
    <name type="scientific">Cohnella terricola</name>
    <dbReference type="NCBI Taxonomy" id="1289167"/>
    <lineage>
        <taxon>Bacteria</taxon>
        <taxon>Bacillati</taxon>
        <taxon>Bacillota</taxon>
        <taxon>Bacilli</taxon>
        <taxon>Bacillales</taxon>
        <taxon>Paenibacillaceae</taxon>
        <taxon>Cohnella</taxon>
    </lineage>
</organism>
<gene>
    <name evidence="5" type="ORF">FPZ45_13105</name>
</gene>
<sequence>MANANEITSGLTTELSKETCSNVASSQPKIQFTTPFGNGEGELPIEANRYRIVWAQICLWAQRVVIVRSVLGLEDVISVGTTSSVRSKQGWAFSLDEGGIDPVLNIQYLSEIYKETDPGYDGRVTVPAVVDVLTRKVVNNDSYKLPRYLETVWAPFHKEGAPDLYPKHLRSDIDELNEIIIREVTNNVRKASSALWQEEYEAAYAALFARLDQLEERLSARRYLFGDQITDSDIELYVTLVRLDIVYNSHYRTERNKLQDFPNLSAYARDLYQTPGFGDTTDFDAIKRGFYLRDAVLNPDGLASEGPDLSFWRTPHGRF</sequence>
<accession>A0A559JJ27</accession>
<dbReference type="PANTHER" id="PTHR32419">
    <property type="entry name" value="GLUTATHIONYL-HYDROQUINONE REDUCTASE"/>
    <property type="match status" value="1"/>
</dbReference>
<dbReference type="Pfam" id="PF13410">
    <property type="entry name" value="GST_C_2"/>
    <property type="match status" value="1"/>
</dbReference>
<evidence type="ECO:0000256" key="1">
    <source>
        <dbReference type="PIRSR" id="PIRSR015753-1"/>
    </source>
</evidence>
<dbReference type="PROSITE" id="PS50405">
    <property type="entry name" value="GST_CTER"/>
    <property type="match status" value="1"/>
</dbReference>
<feature type="binding site" evidence="2">
    <location>
        <begin position="123"/>
        <end position="126"/>
    </location>
    <ligand>
        <name>glutathione</name>
        <dbReference type="ChEBI" id="CHEBI:57925"/>
    </ligand>
</feature>
<evidence type="ECO:0000259" key="4">
    <source>
        <dbReference type="PROSITE" id="PS50405"/>
    </source>
</evidence>
<reference evidence="5 6" key="1">
    <citation type="submission" date="2019-07" db="EMBL/GenBank/DDBJ databases">
        <authorList>
            <person name="Kim J."/>
        </authorList>
    </citation>
    <scope>NUCLEOTIDE SEQUENCE [LARGE SCALE GENOMIC DNA]</scope>
    <source>
        <strain evidence="5 6">G13</strain>
    </source>
</reference>
<dbReference type="InterPro" id="IPR016639">
    <property type="entry name" value="GST_Omega/GSH"/>
</dbReference>
<comment type="caution">
    <text evidence="5">The sequence shown here is derived from an EMBL/GenBank/DDBJ whole genome shotgun (WGS) entry which is preliminary data.</text>
</comment>
<name>A0A559JJ27_9BACL</name>
<dbReference type="SUPFAM" id="SSF52833">
    <property type="entry name" value="Thioredoxin-like"/>
    <property type="match status" value="1"/>
</dbReference>
<evidence type="ECO:0000256" key="3">
    <source>
        <dbReference type="PIRSR" id="PIRSR015753-3"/>
    </source>
</evidence>
<protein>
    <submittedName>
        <fullName evidence="5">Glutathione S-transferase family protein</fullName>
    </submittedName>
</protein>
<keyword evidence="5" id="KW-0808">Transferase</keyword>
<dbReference type="InterPro" id="IPR036249">
    <property type="entry name" value="Thioredoxin-like_sf"/>
</dbReference>
<dbReference type="InterPro" id="IPR036282">
    <property type="entry name" value="Glutathione-S-Trfase_C_sf"/>
</dbReference>
<dbReference type="OrthoDB" id="9769158at2"/>
<feature type="binding site" evidence="2">
    <location>
        <begin position="141"/>
        <end position="142"/>
    </location>
    <ligand>
        <name>glutathione</name>
        <dbReference type="ChEBI" id="CHEBI:57925"/>
    </ligand>
</feature>
<dbReference type="Gene3D" id="3.40.30.10">
    <property type="entry name" value="Glutaredoxin"/>
    <property type="match status" value="1"/>
</dbReference>
<feature type="domain" description="GST C-terminal" evidence="4">
    <location>
        <begin position="166"/>
        <end position="290"/>
    </location>
</feature>
<evidence type="ECO:0000256" key="2">
    <source>
        <dbReference type="PIRSR" id="PIRSR015753-2"/>
    </source>
</evidence>
<dbReference type="InterPro" id="IPR010987">
    <property type="entry name" value="Glutathione-S-Trfase_C-like"/>
</dbReference>
<dbReference type="CDD" id="cd03190">
    <property type="entry name" value="GST_C_Omega_like"/>
    <property type="match status" value="1"/>
</dbReference>
<evidence type="ECO:0000313" key="6">
    <source>
        <dbReference type="Proteomes" id="UP000316330"/>
    </source>
</evidence>
<feature type="site" description="Lowers pKa of active site Cys" evidence="3">
    <location>
        <position position="247"/>
    </location>
</feature>
<dbReference type="Proteomes" id="UP000316330">
    <property type="component" value="Unassembled WGS sequence"/>
</dbReference>
<keyword evidence="6" id="KW-1185">Reference proteome</keyword>
<dbReference type="Gene3D" id="1.20.1050.10">
    <property type="match status" value="1"/>
</dbReference>
<dbReference type="PIRSF" id="PIRSF015753">
    <property type="entry name" value="GST"/>
    <property type="match status" value="1"/>
</dbReference>